<evidence type="ECO:0000313" key="2">
    <source>
        <dbReference type="Proteomes" id="UP000198629"/>
    </source>
</evidence>
<gene>
    <name evidence="1" type="ORF">SAMN05192566_1197</name>
</gene>
<organism evidence="1 2">
    <name type="scientific">Methylophilus rhizosphaerae</name>
    <dbReference type="NCBI Taxonomy" id="492660"/>
    <lineage>
        <taxon>Bacteria</taxon>
        <taxon>Pseudomonadati</taxon>
        <taxon>Pseudomonadota</taxon>
        <taxon>Betaproteobacteria</taxon>
        <taxon>Nitrosomonadales</taxon>
        <taxon>Methylophilaceae</taxon>
        <taxon>Methylophilus</taxon>
    </lineage>
</organism>
<dbReference type="Proteomes" id="UP000198629">
    <property type="component" value="Unassembled WGS sequence"/>
</dbReference>
<sequence length="37" mass="4202">MAAHSMESIGSLVIRGYNARYFNHTLNQGRCLDCLMQ</sequence>
<keyword evidence="2" id="KW-1185">Reference proteome</keyword>
<evidence type="ECO:0000313" key="1">
    <source>
        <dbReference type="EMBL" id="SDK39518.1"/>
    </source>
</evidence>
<protein>
    <submittedName>
        <fullName evidence="1">Uncharacterized protein</fullName>
    </submittedName>
</protein>
<proteinExistence type="predicted"/>
<name>A0A1G9BJ24_9PROT</name>
<reference evidence="2" key="1">
    <citation type="submission" date="2016-10" db="EMBL/GenBank/DDBJ databases">
        <authorList>
            <person name="Varghese N."/>
            <person name="Submissions S."/>
        </authorList>
    </citation>
    <scope>NUCLEOTIDE SEQUENCE [LARGE SCALE GENOMIC DNA]</scope>
    <source>
        <strain evidence="2">CBMB127</strain>
    </source>
</reference>
<accession>A0A1G9BJ24</accession>
<dbReference type="EMBL" id="FNFX01000002">
    <property type="protein sequence ID" value="SDK39518.1"/>
    <property type="molecule type" value="Genomic_DNA"/>
</dbReference>
<dbReference type="AlphaFoldDB" id="A0A1G9BJ24"/>